<protein>
    <submittedName>
        <fullName evidence="2">Uncharacterized protein</fullName>
    </submittedName>
</protein>
<feature type="compositionally biased region" description="Acidic residues" evidence="1">
    <location>
        <begin position="188"/>
        <end position="198"/>
    </location>
</feature>
<dbReference type="Proteomes" id="UP001479436">
    <property type="component" value="Unassembled WGS sequence"/>
</dbReference>
<feature type="region of interest" description="Disordered" evidence="1">
    <location>
        <begin position="186"/>
        <end position="209"/>
    </location>
</feature>
<keyword evidence="3" id="KW-1185">Reference proteome</keyword>
<reference evidence="2 3" key="1">
    <citation type="submission" date="2023-04" db="EMBL/GenBank/DDBJ databases">
        <title>Genome of Basidiobolus ranarum AG-B5.</title>
        <authorList>
            <person name="Stajich J.E."/>
            <person name="Carter-House D."/>
            <person name="Gryganskyi A."/>
        </authorList>
    </citation>
    <scope>NUCLEOTIDE SEQUENCE [LARGE SCALE GENOMIC DNA]</scope>
    <source>
        <strain evidence="2 3">AG-B5</strain>
    </source>
</reference>
<evidence type="ECO:0000313" key="2">
    <source>
        <dbReference type="EMBL" id="KAK9700475.1"/>
    </source>
</evidence>
<evidence type="ECO:0000256" key="1">
    <source>
        <dbReference type="SAM" id="MobiDB-lite"/>
    </source>
</evidence>
<evidence type="ECO:0000313" key="3">
    <source>
        <dbReference type="Proteomes" id="UP001479436"/>
    </source>
</evidence>
<proteinExistence type="predicted"/>
<comment type="caution">
    <text evidence="2">The sequence shown here is derived from an EMBL/GenBank/DDBJ whole genome shotgun (WGS) entry which is preliminary data.</text>
</comment>
<dbReference type="EMBL" id="JASJQH010007902">
    <property type="protein sequence ID" value="KAK9700475.1"/>
    <property type="molecule type" value="Genomic_DNA"/>
</dbReference>
<name>A0ABR2VSP1_9FUNG</name>
<accession>A0ABR2VSP1</accession>
<sequence>MALDDRTKALLSTFMLLWMKNNELICNQSYVDSSSDSDSDISTDFSDSESANLEELSDTDELLYEEYRSLQEQQRKMQYKAQLRQELEARNTEIKIENENDSHQPLEEKLDQEEMAADSVLQNQEETVAANVLSNQEEMITANVLQNQEDMVTANVLQNQEDMVTANVLQNQEEMVTANVLQKRSMLLDEEDYDEPLENEVLNKKRKTE</sequence>
<gene>
    <name evidence="2" type="ORF">K7432_012180</name>
</gene>
<feature type="region of interest" description="Disordered" evidence="1">
    <location>
        <begin position="31"/>
        <end position="56"/>
    </location>
</feature>
<organism evidence="2 3">
    <name type="scientific">Basidiobolus ranarum</name>
    <dbReference type="NCBI Taxonomy" id="34480"/>
    <lineage>
        <taxon>Eukaryota</taxon>
        <taxon>Fungi</taxon>
        <taxon>Fungi incertae sedis</taxon>
        <taxon>Zoopagomycota</taxon>
        <taxon>Entomophthoromycotina</taxon>
        <taxon>Basidiobolomycetes</taxon>
        <taxon>Basidiobolales</taxon>
        <taxon>Basidiobolaceae</taxon>
        <taxon>Basidiobolus</taxon>
    </lineage>
</organism>